<dbReference type="Proteomes" id="UP001519288">
    <property type="component" value="Unassembled WGS sequence"/>
</dbReference>
<protein>
    <submittedName>
        <fullName evidence="1">Phage baseplate assembly protein W</fullName>
    </submittedName>
</protein>
<dbReference type="InterPro" id="IPR020288">
    <property type="entry name" value="Sheath_initiator"/>
</dbReference>
<accession>A0ABS4JLI8</accession>
<dbReference type="Pfam" id="PF10934">
    <property type="entry name" value="Sheath_initiator"/>
    <property type="match status" value="1"/>
</dbReference>
<evidence type="ECO:0000313" key="1">
    <source>
        <dbReference type="EMBL" id="MBP2002563.1"/>
    </source>
</evidence>
<dbReference type="EMBL" id="JAGGLD010000009">
    <property type="protein sequence ID" value="MBP2002563.1"/>
    <property type="molecule type" value="Genomic_DNA"/>
</dbReference>
<dbReference type="SUPFAM" id="SSF160719">
    <property type="entry name" value="gpW/gp25-like"/>
    <property type="match status" value="1"/>
</dbReference>
<organism evidence="1 2">
    <name type="scientific">Paenibacillus shirakamiensis</name>
    <dbReference type="NCBI Taxonomy" id="1265935"/>
    <lineage>
        <taxon>Bacteria</taxon>
        <taxon>Bacillati</taxon>
        <taxon>Bacillota</taxon>
        <taxon>Bacilli</taxon>
        <taxon>Bacillales</taxon>
        <taxon>Paenibacillaceae</taxon>
        <taxon>Paenibacillus</taxon>
    </lineage>
</organism>
<dbReference type="RefSeq" id="WP_209865839.1">
    <property type="nucleotide sequence ID" value="NZ_JAGGLD010000009.1"/>
</dbReference>
<name>A0ABS4JLI8_9BACL</name>
<gene>
    <name evidence="1" type="ORF">J2Z69_003649</name>
</gene>
<dbReference type="Gene3D" id="3.10.450.40">
    <property type="match status" value="1"/>
</dbReference>
<keyword evidence="2" id="KW-1185">Reference proteome</keyword>
<sequence>MESLRLDDHGDIQFELIEGIEELTQSCRLILSTNTGEWFLNPTLGIAFDKFMGKQVHEAEMRSELTRGLLQESRIQSVDDIQFSADEKSRTLRVSFQATGYNNEIIAAEEVKINAR</sequence>
<reference evidence="1 2" key="1">
    <citation type="submission" date="2021-03" db="EMBL/GenBank/DDBJ databases">
        <title>Genomic Encyclopedia of Type Strains, Phase IV (KMG-IV): sequencing the most valuable type-strain genomes for metagenomic binning, comparative biology and taxonomic classification.</title>
        <authorList>
            <person name="Goeker M."/>
        </authorList>
    </citation>
    <scope>NUCLEOTIDE SEQUENCE [LARGE SCALE GENOMIC DNA]</scope>
    <source>
        <strain evidence="1 2">DSM 26806</strain>
    </source>
</reference>
<evidence type="ECO:0000313" key="2">
    <source>
        <dbReference type="Proteomes" id="UP001519288"/>
    </source>
</evidence>
<comment type="caution">
    <text evidence="1">The sequence shown here is derived from an EMBL/GenBank/DDBJ whole genome shotgun (WGS) entry which is preliminary data.</text>
</comment>
<proteinExistence type="predicted"/>